<dbReference type="AlphaFoldDB" id="A0A9P6NDG8"/>
<keyword evidence="1 4" id="KW-0963">Cytoplasm</keyword>
<dbReference type="Proteomes" id="UP000886653">
    <property type="component" value="Unassembled WGS sequence"/>
</dbReference>
<dbReference type="InterPro" id="IPR008905">
    <property type="entry name" value="EIF3C_N_dom"/>
</dbReference>
<reference evidence="7" key="1">
    <citation type="submission" date="2013-11" db="EMBL/GenBank/DDBJ databases">
        <title>Genome sequence of the fusiform rust pathogen reveals effectors for host alternation and coevolution with pine.</title>
        <authorList>
            <consortium name="DOE Joint Genome Institute"/>
            <person name="Smith K."/>
            <person name="Pendleton A."/>
            <person name="Kubisiak T."/>
            <person name="Anderson C."/>
            <person name="Salamov A."/>
            <person name="Aerts A."/>
            <person name="Riley R."/>
            <person name="Clum A."/>
            <person name="Lindquist E."/>
            <person name="Ence D."/>
            <person name="Campbell M."/>
            <person name="Kronenberg Z."/>
            <person name="Feau N."/>
            <person name="Dhillon B."/>
            <person name="Hamelin R."/>
            <person name="Burleigh J."/>
            <person name="Smith J."/>
            <person name="Yandell M."/>
            <person name="Nelson C."/>
            <person name="Grigoriev I."/>
            <person name="Davis J."/>
        </authorList>
    </citation>
    <scope>NUCLEOTIDE SEQUENCE</scope>
    <source>
        <strain evidence="7">G11</strain>
    </source>
</reference>
<dbReference type="GO" id="GO:0001732">
    <property type="term" value="P:formation of cytoplasmic translation initiation complex"/>
    <property type="evidence" value="ECO:0007669"/>
    <property type="project" value="UniProtKB-UniRule"/>
</dbReference>
<evidence type="ECO:0000256" key="4">
    <source>
        <dbReference type="HAMAP-Rule" id="MF_03002"/>
    </source>
</evidence>
<feature type="compositionally biased region" description="Low complexity" evidence="5">
    <location>
        <begin position="834"/>
        <end position="848"/>
    </location>
</feature>
<feature type="region of interest" description="Disordered" evidence="5">
    <location>
        <begin position="361"/>
        <end position="380"/>
    </location>
</feature>
<evidence type="ECO:0000256" key="5">
    <source>
        <dbReference type="SAM" id="MobiDB-lite"/>
    </source>
</evidence>
<organism evidence="7 8">
    <name type="scientific">Cronartium quercuum f. sp. fusiforme G11</name>
    <dbReference type="NCBI Taxonomy" id="708437"/>
    <lineage>
        <taxon>Eukaryota</taxon>
        <taxon>Fungi</taxon>
        <taxon>Dikarya</taxon>
        <taxon>Basidiomycota</taxon>
        <taxon>Pucciniomycotina</taxon>
        <taxon>Pucciniomycetes</taxon>
        <taxon>Pucciniales</taxon>
        <taxon>Coleosporiaceae</taxon>
        <taxon>Cronartium</taxon>
    </lineage>
</organism>
<dbReference type="GO" id="GO:0016282">
    <property type="term" value="C:eukaryotic 43S preinitiation complex"/>
    <property type="evidence" value="ECO:0007669"/>
    <property type="project" value="UniProtKB-UniRule"/>
</dbReference>
<evidence type="ECO:0000256" key="2">
    <source>
        <dbReference type="ARBA" id="ARBA00022540"/>
    </source>
</evidence>
<dbReference type="GO" id="GO:0005852">
    <property type="term" value="C:eukaryotic translation initiation factor 3 complex"/>
    <property type="evidence" value="ECO:0007669"/>
    <property type="project" value="UniProtKB-UniRule"/>
</dbReference>
<comment type="subunit">
    <text evidence="4">Component of the eukaryotic translation initiation factor 3 (eIF-3) complex.</text>
</comment>
<dbReference type="PROSITE" id="PS50250">
    <property type="entry name" value="PCI"/>
    <property type="match status" value="1"/>
</dbReference>
<dbReference type="SUPFAM" id="SSF46785">
    <property type="entry name" value="Winged helix' DNA-binding domain"/>
    <property type="match status" value="1"/>
</dbReference>
<feature type="region of interest" description="Disordered" evidence="5">
    <location>
        <begin position="831"/>
        <end position="896"/>
    </location>
</feature>
<keyword evidence="3 4" id="KW-0648">Protein biosynthesis</keyword>
<comment type="caution">
    <text evidence="7">The sequence shown here is derived from an EMBL/GenBank/DDBJ whole genome shotgun (WGS) entry which is preliminary data.</text>
</comment>
<name>A0A9P6NDG8_9BASI</name>
<evidence type="ECO:0000259" key="6">
    <source>
        <dbReference type="PROSITE" id="PS50250"/>
    </source>
</evidence>
<gene>
    <name evidence="4" type="primary">NIP1</name>
    <name evidence="7" type="ORF">CROQUDRAFT_662816</name>
</gene>
<dbReference type="PANTHER" id="PTHR13937:SF0">
    <property type="entry name" value="EUKARYOTIC TRANSLATION INITIATION FACTOR 3 SUBUNIT C-RELATED"/>
    <property type="match status" value="1"/>
</dbReference>
<dbReference type="GO" id="GO:0003723">
    <property type="term" value="F:RNA binding"/>
    <property type="evidence" value="ECO:0007669"/>
    <property type="project" value="InterPro"/>
</dbReference>
<evidence type="ECO:0000313" key="8">
    <source>
        <dbReference type="Proteomes" id="UP000886653"/>
    </source>
</evidence>
<comment type="similarity">
    <text evidence="4">Belongs to the eIF-3 subunit C family.</text>
</comment>
<feature type="compositionally biased region" description="Acidic residues" evidence="5">
    <location>
        <begin position="12"/>
        <end position="23"/>
    </location>
</feature>
<protein>
    <recommendedName>
        <fullName evidence="4">Eukaryotic translation initiation factor 3 subunit C</fullName>
        <shortName evidence="4">eIF3c</shortName>
    </recommendedName>
    <alternativeName>
        <fullName evidence="4">Eukaryotic translation initiation factor 3 93 kDa subunit homolog</fullName>
        <shortName evidence="4">eIF3 p93</shortName>
    </alternativeName>
    <alternativeName>
        <fullName evidence="4">Translation initiation factor eIF3, p93 subunit homolog</fullName>
    </alternativeName>
</protein>
<feature type="compositionally biased region" description="Gly residues" evidence="5">
    <location>
        <begin position="875"/>
        <end position="896"/>
    </location>
</feature>
<evidence type="ECO:0000256" key="1">
    <source>
        <dbReference type="ARBA" id="ARBA00022490"/>
    </source>
</evidence>
<dbReference type="InterPro" id="IPR036390">
    <property type="entry name" value="WH_DNA-bd_sf"/>
</dbReference>
<feature type="compositionally biased region" description="Basic residues" evidence="5">
    <location>
        <begin position="861"/>
        <end position="874"/>
    </location>
</feature>
<dbReference type="Pfam" id="PF01399">
    <property type="entry name" value="PCI"/>
    <property type="match status" value="1"/>
</dbReference>
<dbReference type="GO" id="GO:0033290">
    <property type="term" value="C:eukaryotic 48S preinitiation complex"/>
    <property type="evidence" value="ECO:0007669"/>
    <property type="project" value="UniProtKB-UniRule"/>
</dbReference>
<dbReference type="Pfam" id="PF05470">
    <property type="entry name" value="eIF-3c_N"/>
    <property type="match status" value="1"/>
</dbReference>
<sequence length="896" mass="100729">MSSFFRTVGSDSESDSSSDEELLSDATGSDSGLESKKKAANTLKNRFLKTGDNDSDDSDDSDSDESDESDSDDPNRPKVIGKANKFLVGADSDSDSDSEDEGRRIVKSAKSKRQDEIDSSVKIMENGIKINDWGVISAEFDKLTRLVQRQPDPSEPIPIAYIKVILSLEEGQIETNANATIKKKMNATNAKAFNTMKQKLKKVVREHESIFEKYKADPVAFEAEIAASVAIPIEKKVKKSTTATSNTAGGQADDDDFTIVGKGGKSFSFSPDSIFKTLQAVLEARGKKNTDRQEQLMILEKLLSISSTTYQRIRILLALVSSQFDYNPSAVTHMPSENWKSARSKLDELITLLTNEPQYVVKEETEDYDDQEERAPNEDGTTKLEVRGSISSLLDRLDDEFTKSLQNIDPHTSEYIERLKDEKEIYSTIVRAQSYFERIGLVDATGKAVMRRLEHIYCKPDAVIQALEQAVPDLPSQIVTSSVQASTATDSEPYSSSGLIHSLCVYLYKTEVSLLRTRAMLCHIYNYALHDEYYTARDMLLMSHLQETVHGADVGTQIMFNRAVVQLGLSAFRLGLIKESQSTLQDIFASQRVKELLAQGLQSQRYSQLTIEQEKLERQRQLPFHMHINLELLESIYLVSSMLLEIPNLAQLSSGIVGNNEAELKKKIISRTFRRMFDYNEKQIFVGPPENKRDHIMQASKALQNSDWKKCYELISSIKIWNLMMNQDSLKSMLKRKIQEEALRTYLFTYSTYYSSISLEYLSNTFELPINIITSIISKMLWNEELLGSSLDQISKVLVISKLDFSKLQQLTLNLIDKVNNLSETNDRYLESKVNGQDRNNNDNQRVNGNDRKDGDGQGRGPRRGGVKNFRGGRGRGTFSGPIGGRSVTVGGGRRS</sequence>
<dbReference type="HAMAP" id="MF_03002">
    <property type="entry name" value="eIF3c"/>
    <property type="match status" value="1"/>
</dbReference>
<accession>A0A9P6NDG8</accession>
<keyword evidence="8" id="KW-1185">Reference proteome</keyword>
<dbReference type="OrthoDB" id="29647at2759"/>
<comment type="function">
    <text evidence="4">Component of the eukaryotic translation initiation factor 3 (eIF-3) complex, which is involved in protein synthesis of a specialized repertoire of mRNAs and, together with other initiation factors, stimulates binding of mRNA and methionyl-tRNAi to the 40S ribosome. The eIF-3 complex specifically targets and initiates translation of a subset of mRNAs involved in cell proliferation.</text>
</comment>
<feature type="domain" description="PCI" evidence="6">
    <location>
        <begin position="624"/>
        <end position="805"/>
    </location>
</feature>
<keyword evidence="2 4" id="KW-0396">Initiation factor</keyword>
<dbReference type="SMART" id="SM00088">
    <property type="entry name" value="PINT"/>
    <property type="match status" value="1"/>
</dbReference>
<comment type="subcellular location">
    <subcellularLocation>
        <location evidence="4">Cytoplasm</location>
    </subcellularLocation>
</comment>
<dbReference type="PANTHER" id="PTHR13937">
    <property type="entry name" value="EUKARYOTIC TRANSLATION INITATION FACTOR 3, SUBUNIT 8 EIF3S8 -RELATED"/>
    <property type="match status" value="1"/>
</dbReference>
<feature type="region of interest" description="Disordered" evidence="5">
    <location>
        <begin position="1"/>
        <end position="113"/>
    </location>
</feature>
<evidence type="ECO:0000256" key="3">
    <source>
        <dbReference type="ARBA" id="ARBA00022917"/>
    </source>
</evidence>
<dbReference type="InterPro" id="IPR027516">
    <property type="entry name" value="EIF3C"/>
</dbReference>
<feature type="compositionally biased region" description="Acidic residues" evidence="5">
    <location>
        <begin position="53"/>
        <end position="72"/>
    </location>
</feature>
<dbReference type="GO" id="GO:0003743">
    <property type="term" value="F:translation initiation factor activity"/>
    <property type="evidence" value="ECO:0007669"/>
    <property type="project" value="UniProtKB-UniRule"/>
</dbReference>
<proteinExistence type="inferred from homology"/>
<evidence type="ECO:0000313" key="7">
    <source>
        <dbReference type="EMBL" id="KAG0142247.1"/>
    </source>
</evidence>
<dbReference type="InterPro" id="IPR000717">
    <property type="entry name" value="PCI_dom"/>
</dbReference>
<dbReference type="EMBL" id="MU167355">
    <property type="protein sequence ID" value="KAG0142247.1"/>
    <property type="molecule type" value="Genomic_DNA"/>
</dbReference>
<dbReference type="GO" id="GO:0031369">
    <property type="term" value="F:translation initiation factor binding"/>
    <property type="evidence" value="ECO:0007669"/>
    <property type="project" value="InterPro"/>
</dbReference>